<dbReference type="AlphaFoldDB" id="A0A2P2Q1P0"/>
<evidence type="ECO:0000313" key="1">
    <source>
        <dbReference type="EMBL" id="MBX60891.1"/>
    </source>
</evidence>
<reference evidence="1" key="1">
    <citation type="submission" date="2018-02" db="EMBL/GenBank/DDBJ databases">
        <title>Rhizophora mucronata_Transcriptome.</title>
        <authorList>
            <person name="Meera S.P."/>
            <person name="Sreeshan A."/>
            <person name="Augustine A."/>
        </authorList>
    </citation>
    <scope>NUCLEOTIDE SEQUENCE</scope>
    <source>
        <tissue evidence="1">Leaf</tissue>
    </source>
</reference>
<accession>A0A2P2Q1P0</accession>
<proteinExistence type="predicted"/>
<sequence>MDTSTLSKLIIDFFIFFGDELYGRFYNCVKYIHCFTNSGMFSNRMRSGVLFVFYL</sequence>
<organism evidence="1">
    <name type="scientific">Rhizophora mucronata</name>
    <name type="common">Asiatic mangrove</name>
    <dbReference type="NCBI Taxonomy" id="61149"/>
    <lineage>
        <taxon>Eukaryota</taxon>
        <taxon>Viridiplantae</taxon>
        <taxon>Streptophyta</taxon>
        <taxon>Embryophyta</taxon>
        <taxon>Tracheophyta</taxon>
        <taxon>Spermatophyta</taxon>
        <taxon>Magnoliopsida</taxon>
        <taxon>eudicotyledons</taxon>
        <taxon>Gunneridae</taxon>
        <taxon>Pentapetalae</taxon>
        <taxon>rosids</taxon>
        <taxon>fabids</taxon>
        <taxon>Malpighiales</taxon>
        <taxon>Rhizophoraceae</taxon>
        <taxon>Rhizophora</taxon>
    </lineage>
</organism>
<name>A0A2P2Q1P0_RHIMU</name>
<dbReference type="EMBL" id="GGEC01080407">
    <property type="protein sequence ID" value="MBX60891.1"/>
    <property type="molecule type" value="Transcribed_RNA"/>
</dbReference>
<protein>
    <submittedName>
        <fullName evidence="1">Uncharacterized protein</fullName>
    </submittedName>
</protein>